<accession>A0A9P7TPW6</accession>
<dbReference type="PANTHER" id="PTHR31668">
    <property type="entry name" value="GLUCOSE TRANSPORT TRANSCRIPTION REGULATOR RGT1-RELATED-RELATED"/>
    <property type="match status" value="1"/>
</dbReference>
<dbReference type="GO" id="GO:0005634">
    <property type="term" value="C:nucleus"/>
    <property type="evidence" value="ECO:0007669"/>
    <property type="project" value="TreeGrafter"/>
</dbReference>
<dbReference type="EMBL" id="SRQM01000950">
    <property type="protein sequence ID" value="KAG6104627.1"/>
    <property type="molecule type" value="Genomic_DNA"/>
</dbReference>
<keyword evidence="6" id="KW-1185">Reference proteome</keyword>
<dbReference type="GO" id="GO:0000981">
    <property type="term" value="F:DNA-binding transcription factor activity, RNA polymerase II-specific"/>
    <property type="evidence" value="ECO:0007669"/>
    <property type="project" value="InterPro"/>
</dbReference>
<dbReference type="SUPFAM" id="SSF57701">
    <property type="entry name" value="Zn2/Cys6 DNA-binding domain"/>
    <property type="match status" value="1"/>
</dbReference>
<evidence type="ECO:0000256" key="3">
    <source>
        <dbReference type="SAM" id="MobiDB-lite"/>
    </source>
</evidence>
<sequence>MDGDSSGPPDAVPVPSPYRFSATEQQQQQHQQQHQQQQHQHPEAGSEPPSAATAHGRPRKFVIQSTFGVPRERRSRKSRPCDACRRRKTACIITTEPPCAFCRTRGITCQSTAAGEAALARTYAGYDHVAPAGSGAGRDHAETRTSPNTAKSSPCGAGGGLSSSPVPVAATGSTSAAAAAAAVAAAAAANSQYASSSRYGGHETPFAAYSSHGFESGSFDGFVRDADIKIEPDSSVMSMDIVQPALNSPESSVGSTASYTLEDNPGRSTYFLGSTAEQDPFVLDAFSYGILSEMSTVDANVVQIHRGGTDLDDLPQHFLFLSLGHPKHTNMSREEASDAIETKVWPHADVLVRLYFRHVHPILPLLSKVRFLRRYASNRKSIPACLRGAIYALASVYWTEDPSIRTADAFPLHQHEIVDQAHRALRREIENPNLFVVQACLLLIHVQPPSIDAMEAPSTFTLAAQATACAQLIGLHQDPSEWNLEPVEKKLRKKLWWSVFLTDCWAAISLGNPPHISETSFSTVPVDIEDLRCDEDVPDDLRYIVDLQNAYFDVASGARFLEYVKVSRCLRTVLDCGFQVNPRMSDPYDRIAARERLADIHNKLKDWPNMIPSCLVVPKNRDPMVSCYNCPLHLSFYATKVLLYRALMHPATKAAKSQPDSNLRQWFAFALADFAQFTEFFASVNPGDFRGFWGRHARSQLILCGNFLVYLFLMAADRAHIESAHKMLEDFRVKVNRIAMTDHVPTKAMIRATTIRTNSFFAQAVSVMRHGPEASITEPITVCGTDGPVPS</sequence>
<dbReference type="GO" id="GO:0006351">
    <property type="term" value="P:DNA-templated transcription"/>
    <property type="evidence" value="ECO:0007669"/>
    <property type="project" value="InterPro"/>
</dbReference>
<dbReference type="Proteomes" id="UP000732380">
    <property type="component" value="Unassembled WGS sequence"/>
</dbReference>
<evidence type="ECO:0000256" key="2">
    <source>
        <dbReference type="ARBA" id="ARBA00023242"/>
    </source>
</evidence>
<organism evidence="5 6">
    <name type="scientific">Claviceps humidiphila</name>
    <dbReference type="NCBI Taxonomy" id="1294629"/>
    <lineage>
        <taxon>Eukaryota</taxon>
        <taxon>Fungi</taxon>
        <taxon>Dikarya</taxon>
        <taxon>Ascomycota</taxon>
        <taxon>Pezizomycotina</taxon>
        <taxon>Sordariomycetes</taxon>
        <taxon>Hypocreomycetidae</taxon>
        <taxon>Hypocreales</taxon>
        <taxon>Clavicipitaceae</taxon>
        <taxon>Claviceps</taxon>
    </lineage>
</organism>
<protein>
    <recommendedName>
        <fullName evidence="4">Zn(2)-C6 fungal-type domain-containing protein</fullName>
    </recommendedName>
</protein>
<proteinExistence type="predicted"/>
<keyword evidence="2" id="KW-0539">Nucleus</keyword>
<dbReference type="InterPro" id="IPR036864">
    <property type="entry name" value="Zn2-C6_fun-type_DNA-bd_sf"/>
</dbReference>
<evidence type="ECO:0000259" key="4">
    <source>
        <dbReference type="PROSITE" id="PS50048"/>
    </source>
</evidence>
<dbReference type="GO" id="GO:0003677">
    <property type="term" value="F:DNA binding"/>
    <property type="evidence" value="ECO:0007669"/>
    <property type="project" value="InterPro"/>
</dbReference>
<evidence type="ECO:0000313" key="6">
    <source>
        <dbReference type="Proteomes" id="UP000732380"/>
    </source>
</evidence>
<dbReference type="PROSITE" id="PS50048">
    <property type="entry name" value="ZN2_CY6_FUNGAL_2"/>
    <property type="match status" value="1"/>
</dbReference>
<feature type="domain" description="Zn(2)-C6 fungal-type" evidence="4">
    <location>
        <begin position="80"/>
        <end position="109"/>
    </location>
</feature>
<dbReference type="Pfam" id="PF04082">
    <property type="entry name" value="Fungal_trans"/>
    <property type="match status" value="1"/>
</dbReference>
<dbReference type="InterPro" id="IPR001138">
    <property type="entry name" value="Zn2Cys6_DnaBD"/>
</dbReference>
<evidence type="ECO:0000256" key="1">
    <source>
        <dbReference type="ARBA" id="ARBA00022723"/>
    </source>
</evidence>
<dbReference type="CDD" id="cd00067">
    <property type="entry name" value="GAL4"/>
    <property type="match status" value="1"/>
</dbReference>
<keyword evidence="1" id="KW-0479">Metal-binding</keyword>
<comment type="caution">
    <text evidence="5">The sequence shown here is derived from an EMBL/GenBank/DDBJ whole genome shotgun (WGS) entry which is preliminary data.</text>
</comment>
<dbReference type="InterPro" id="IPR050797">
    <property type="entry name" value="Carb_Metab_Trans_Reg"/>
</dbReference>
<dbReference type="GO" id="GO:0001080">
    <property type="term" value="P:nitrogen catabolite activation of transcription from RNA polymerase II promoter"/>
    <property type="evidence" value="ECO:0007669"/>
    <property type="project" value="TreeGrafter"/>
</dbReference>
<dbReference type="GO" id="GO:0008270">
    <property type="term" value="F:zinc ion binding"/>
    <property type="evidence" value="ECO:0007669"/>
    <property type="project" value="InterPro"/>
</dbReference>
<feature type="region of interest" description="Disordered" evidence="3">
    <location>
        <begin position="133"/>
        <end position="166"/>
    </location>
</feature>
<name>A0A9P7TPW6_9HYPO</name>
<feature type="region of interest" description="Disordered" evidence="3">
    <location>
        <begin position="1"/>
        <end position="81"/>
    </location>
</feature>
<evidence type="ECO:0000313" key="5">
    <source>
        <dbReference type="EMBL" id="KAG6104627.1"/>
    </source>
</evidence>
<dbReference type="InterPro" id="IPR007219">
    <property type="entry name" value="XnlR_reg_dom"/>
</dbReference>
<reference evidence="5 6" key="1">
    <citation type="journal article" date="2020" name="bioRxiv">
        <title>Whole genome comparisons of ergot fungi reveals the divergence and evolution of species within the genus Claviceps are the result of varying mechanisms driving genome evolution and host range expansion.</title>
        <authorList>
            <person name="Wyka S.A."/>
            <person name="Mondo S.J."/>
            <person name="Liu M."/>
            <person name="Dettman J."/>
            <person name="Nalam V."/>
            <person name="Broders K.D."/>
        </authorList>
    </citation>
    <scope>NUCLEOTIDE SEQUENCE [LARGE SCALE GENOMIC DNA]</scope>
    <source>
        <strain evidence="5 6">LM576</strain>
    </source>
</reference>
<dbReference type="PANTHER" id="PTHR31668:SF23">
    <property type="entry name" value="ZN(II)2CYS6 TRANSCRIPTION FACTOR (EUROFUNG)"/>
    <property type="match status" value="1"/>
</dbReference>
<dbReference type="AlphaFoldDB" id="A0A9P7TPW6"/>
<dbReference type="CDD" id="cd12148">
    <property type="entry name" value="fungal_TF_MHR"/>
    <property type="match status" value="1"/>
</dbReference>
<dbReference type="SMART" id="SM00906">
    <property type="entry name" value="Fungal_trans"/>
    <property type="match status" value="1"/>
</dbReference>
<feature type="compositionally biased region" description="Low complexity" evidence="3">
    <location>
        <begin position="25"/>
        <end position="39"/>
    </location>
</feature>
<dbReference type="PROSITE" id="PS00463">
    <property type="entry name" value="ZN2_CY6_FUNGAL_1"/>
    <property type="match status" value="1"/>
</dbReference>
<gene>
    <name evidence="5" type="ORF">E4U13_008310</name>
</gene>